<dbReference type="EMBL" id="CP141615">
    <property type="protein sequence ID" value="WRP17317.1"/>
    <property type="molecule type" value="Genomic_DNA"/>
</dbReference>
<dbReference type="EC" id="1.1.1.47" evidence="3"/>
<evidence type="ECO:0000313" key="4">
    <source>
        <dbReference type="Proteomes" id="UP001332192"/>
    </source>
</evidence>
<dbReference type="Pfam" id="PF13561">
    <property type="entry name" value="adh_short_C2"/>
    <property type="match status" value="1"/>
</dbReference>
<dbReference type="NCBIfam" id="NF005559">
    <property type="entry name" value="PRK07231.1"/>
    <property type="match status" value="1"/>
</dbReference>
<reference evidence="3 4" key="1">
    <citation type="journal article" date="2024" name="Front. Microbiol.">
        <title>Novel thermophilic genera Geochorda gen. nov. and Carboxydochorda gen. nov. from the deep terrestrial subsurface reveal the ecophysiological diversity in the class Limnochordia.</title>
        <authorList>
            <person name="Karnachuk O.V."/>
            <person name="Lukina A.P."/>
            <person name="Avakyan M.R."/>
            <person name="Kadnikov V.V."/>
            <person name="Begmatov S."/>
            <person name="Beletsky A.V."/>
            <person name="Vlasova K.G."/>
            <person name="Novikov A.A."/>
            <person name="Shcherbakova V.A."/>
            <person name="Mardanov A.V."/>
            <person name="Ravin N.V."/>
        </authorList>
    </citation>
    <scope>NUCLEOTIDE SEQUENCE [LARGE SCALE GENOMIC DNA]</scope>
    <source>
        <strain evidence="3 4">L945</strain>
    </source>
</reference>
<gene>
    <name evidence="3" type="ORF">U7230_14745</name>
</gene>
<protein>
    <submittedName>
        <fullName evidence="3">Glucose 1-dehydrogenase</fullName>
        <ecNumber evidence="3">1.1.1.47</ecNumber>
    </submittedName>
</protein>
<dbReference type="PRINTS" id="PR00081">
    <property type="entry name" value="GDHRDH"/>
</dbReference>
<dbReference type="InterPro" id="IPR036291">
    <property type="entry name" value="NAD(P)-bd_dom_sf"/>
</dbReference>
<evidence type="ECO:0000256" key="1">
    <source>
        <dbReference type="ARBA" id="ARBA00006484"/>
    </source>
</evidence>
<organism evidence="3 4">
    <name type="scientific">Carboxydichorda subterranea</name>
    <dbReference type="NCBI Taxonomy" id="3109565"/>
    <lineage>
        <taxon>Bacteria</taxon>
        <taxon>Bacillati</taxon>
        <taxon>Bacillota</taxon>
        <taxon>Limnochordia</taxon>
        <taxon>Limnochordales</taxon>
        <taxon>Geochordaceae</taxon>
        <taxon>Carboxydichorda</taxon>
    </lineage>
</organism>
<keyword evidence="4" id="KW-1185">Reference proteome</keyword>
<evidence type="ECO:0000313" key="3">
    <source>
        <dbReference type="EMBL" id="WRP17317.1"/>
    </source>
</evidence>
<dbReference type="InterPro" id="IPR020904">
    <property type="entry name" value="Sc_DH/Rdtase_CS"/>
</dbReference>
<dbReference type="Proteomes" id="UP001332192">
    <property type="component" value="Chromosome"/>
</dbReference>
<dbReference type="PRINTS" id="PR00080">
    <property type="entry name" value="SDRFAMILY"/>
</dbReference>
<proteinExistence type="inferred from homology"/>
<name>A0ABZ1BZ26_9FIRM</name>
<sequence length="259" mass="27629">MDAVGILDRLRLDGRVALVTGGGQGIGRGFALALAEAGAHVAILDLNEATANAVAGEVRSRGREALVVVGDVTVAADCRRAVQAVVDRWGRLDVGVNNAGVGSWADAEVYPEAEWDRVLAINLKGVFLCAQAEAQVMIPRKYGKIINTASMSAHIVNRPQNQVAYNASKAGVVHLTRTLAAEWARYGIRVNSISPGYIHTPLVESEAVRHLVPRWLEATPLGRLGEVEDLQGAVVYLASEASDFMTGHDLVIDGGYTVW</sequence>
<dbReference type="PANTHER" id="PTHR42760">
    <property type="entry name" value="SHORT-CHAIN DEHYDROGENASES/REDUCTASES FAMILY MEMBER"/>
    <property type="match status" value="1"/>
</dbReference>
<dbReference type="PROSITE" id="PS00061">
    <property type="entry name" value="ADH_SHORT"/>
    <property type="match status" value="1"/>
</dbReference>
<dbReference type="GO" id="GO:0047936">
    <property type="term" value="F:glucose 1-dehydrogenase [NAD(P)+] activity"/>
    <property type="evidence" value="ECO:0007669"/>
    <property type="project" value="UniProtKB-EC"/>
</dbReference>
<dbReference type="SUPFAM" id="SSF51735">
    <property type="entry name" value="NAD(P)-binding Rossmann-fold domains"/>
    <property type="match status" value="1"/>
</dbReference>
<evidence type="ECO:0000256" key="2">
    <source>
        <dbReference type="ARBA" id="ARBA00023002"/>
    </source>
</evidence>
<accession>A0ABZ1BZ26</accession>
<comment type="similarity">
    <text evidence="1">Belongs to the short-chain dehydrogenases/reductases (SDR) family.</text>
</comment>
<keyword evidence="2 3" id="KW-0560">Oxidoreductase</keyword>
<dbReference type="Gene3D" id="3.40.50.720">
    <property type="entry name" value="NAD(P)-binding Rossmann-like Domain"/>
    <property type="match status" value="1"/>
</dbReference>
<dbReference type="InterPro" id="IPR002347">
    <property type="entry name" value="SDR_fam"/>
</dbReference>
<dbReference type="PANTHER" id="PTHR42760:SF115">
    <property type="entry name" value="3-OXOACYL-[ACYL-CARRIER-PROTEIN] REDUCTASE FABG"/>
    <property type="match status" value="1"/>
</dbReference>